<keyword evidence="7" id="KW-1185">Reference proteome</keyword>
<name>A0ABP6VYF3_9GAMM</name>
<keyword evidence="3" id="KW-0238">DNA-binding</keyword>
<dbReference type="Gene3D" id="1.10.10.10">
    <property type="entry name" value="Winged helix-like DNA-binding domain superfamily/Winged helix DNA-binding domain"/>
    <property type="match status" value="1"/>
</dbReference>
<dbReference type="SUPFAM" id="SSF53850">
    <property type="entry name" value="Periplasmic binding protein-like II"/>
    <property type="match status" value="1"/>
</dbReference>
<proteinExistence type="inferred from homology"/>
<evidence type="ECO:0000313" key="7">
    <source>
        <dbReference type="Proteomes" id="UP001500795"/>
    </source>
</evidence>
<dbReference type="PANTHER" id="PTHR30579">
    <property type="entry name" value="TRANSCRIPTIONAL REGULATOR"/>
    <property type="match status" value="1"/>
</dbReference>
<keyword evidence="4" id="KW-0804">Transcription</keyword>
<evidence type="ECO:0000256" key="4">
    <source>
        <dbReference type="ARBA" id="ARBA00023163"/>
    </source>
</evidence>
<dbReference type="EMBL" id="BAABCX010000002">
    <property type="protein sequence ID" value="GAA3541317.1"/>
    <property type="molecule type" value="Genomic_DNA"/>
</dbReference>
<dbReference type="RefSeq" id="WP_344957785.1">
    <property type="nucleotide sequence ID" value="NZ_BAABCX010000002.1"/>
</dbReference>
<protein>
    <submittedName>
        <fullName evidence="6">LysR substrate-binding domain-containing protein</fullName>
    </submittedName>
</protein>
<evidence type="ECO:0000256" key="1">
    <source>
        <dbReference type="ARBA" id="ARBA00009437"/>
    </source>
</evidence>
<evidence type="ECO:0000256" key="2">
    <source>
        <dbReference type="ARBA" id="ARBA00023015"/>
    </source>
</evidence>
<evidence type="ECO:0000259" key="5">
    <source>
        <dbReference type="PROSITE" id="PS50931"/>
    </source>
</evidence>
<dbReference type="InterPro" id="IPR050176">
    <property type="entry name" value="LTTR"/>
</dbReference>
<sequence>MRDLPITLLRTFVVVAETLNLTVAAGRLHRAPSTISMQLSRLEELVMAELLERGQYGVRLTPAGEQLRSHAQQLLNLHDRILGSFQNADIAGKVRFGTHDQYATRSLTPLLEAFVLNYPEARLEVLCDHRPHYLASLVKEGKLDIALVEMPVLSEGGLRLGRDELVWVRSEVHAAHLREPLPLAVFVEGCYHRDSARQALERTEKSYRIAFTSQSRAGVLAAVRAGIGVGVIPRKTLEAGMVVVEEGLPPLPRTDTTLFVAERVNEATARLVHTIEESPQFTRAKMDTEDWHRRRPG</sequence>
<evidence type="ECO:0000313" key="6">
    <source>
        <dbReference type="EMBL" id="GAA3541317.1"/>
    </source>
</evidence>
<dbReference type="InterPro" id="IPR036390">
    <property type="entry name" value="WH_DNA-bd_sf"/>
</dbReference>
<comment type="similarity">
    <text evidence="1">Belongs to the LysR transcriptional regulatory family.</text>
</comment>
<reference evidence="7" key="1">
    <citation type="journal article" date="2019" name="Int. J. Syst. Evol. Microbiol.">
        <title>The Global Catalogue of Microorganisms (GCM) 10K type strain sequencing project: providing services to taxonomists for standard genome sequencing and annotation.</title>
        <authorList>
            <consortium name="The Broad Institute Genomics Platform"/>
            <consortium name="The Broad Institute Genome Sequencing Center for Infectious Disease"/>
            <person name="Wu L."/>
            <person name="Ma J."/>
        </authorList>
    </citation>
    <scope>NUCLEOTIDE SEQUENCE [LARGE SCALE GENOMIC DNA]</scope>
    <source>
        <strain evidence="7">JCM 17110</strain>
    </source>
</reference>
<dbReference type="Pfam" id="PF00126">
    <property type="entry name" value="HTH_1"/>
    <property type="match status" value="1"/>
</dbReference>
<gene>
    <name evidence="6" type="ORF">GCM10022394_21510</name>
</gene>
<dbReference type="Pfam" id="PF03466">
    <property type="entry name" value="LysR_substrate"/>
    <property type="match status" value="1"/>
</dbReference>
<comment type="caution">
    <text evidence="6">The sequence shown here is derived from an EMBL/GenBank/DDBJ whole genome shotgun (WGS) entry which is preliminary data.</text>
</comment>
<feature type="domain" description="HTH lysR-type" evidence="5">
    <location>
        <begin position="4"/>
        <end position="61"/>
    </location>
</feature>
<dbReference type="InterPro" id="IPR005119">
    <property type="entry name" value="LysR_subst-bd"/>
</dbReference>
<keyword evidence="2" id="KW-0805">Transcription regulation</keyword>
<dbReference type="Gene3D" id="3.40.190.10">
    <property type="entry name" value="Periplasmic binding protein-like II"/>
    <property type="match status" value="2"/>
</dbReference>
<evidence type="ECO:0000256" key="3">
    <source>
        <dbReference type="ARBA" id="ARBA00023125"/>
    </source>
</evidence>
<dbReference type="PROSITE" id="PS50931">
    <property type="entry name" value="HTH_LYSR"/>
    <property type="match status" value="1"/>
</dbReference>
<dbReference type="SUPFAM" id="SSF46785">
    <property type="entry name" value="Winged helix' DNA-binding domain"/>
    <property type="match status" value="1"/>
</dbReference>
<organism evidence="6 7">
    <name type="scientific">Zobellella aerophila</name>
    <dbReference type="NCBI Taxonomy" id="870480"/>
    <lineage>
        <taxon>Bacteria</taxon>
        <taxon>Pseudomonadati</taxon>
        <taxon>Pseudomonadota</taxon>
        <taxon>Gammaproteobacteria</taxon>
        <taxon>Aeromonadales</taxon>
        <taxon>Aeromonadaceae</taxon>
        <taxon>Zobellella</taxon>
    </lineage>
</organism>
<dbReference type="Proteomes" id="UP001500795">
    <property type="component" value="Unassembled WGS sequence"/>
</dbReference>
<dbReference type="InterPro" id="IPR036388">
    <property type="entry name" value="WH-like_DNA-bd_sf"/>
</dbReference>
<dbReference type="InterPro" id="IPR000847">
    <property type="entry name" value="LysR_HTH_N"/>
</dbReference>
<dbReference type="PANTHER" id="PTHR30579:SF7">
    <property type="entry name" value="HTH-TYPE TRANSCRIPTIONAL REGULATOR LRHA-RELATED"/>
    <property type="match status" value="1"/>
</dbReference>
<accession>A0ABP6VYF3</accession>